<dbReference type="NCBIfam" id="NF008691">
    <property type="entry name" value="PRK11713.1-4"/>
    <property type="match status" value="1"/>
</dbReference>
<dbReference type="InterPro" id="IPR046887">
    <property type="entry name" value="RsmE_PUA-like"/>
</dbReference>
<evidence type="ECO:0000256" key="6">
    <source>
        <dbReference type="ARBA" id="ARBA00022552"/>
    </source>
</evidence>
<keyword evidence="16" id="KW-1185">Reference proteome</keyword>
<dbReference type="SUPFAM" id="SSF75217">
    <property type="entry name" value="alpha/beta knot"/>
    <property type="match status" value="1"/>
</dbReference>
<comment type="caution">
    <text evidence="15">The sequence shown here is derived from an EMBL/GenBank/DDBJ whole genome shotgun (WGS) entry which is preliminary data.</text>
</comment>
<comment type="subcellular location">
    <subcellularLocation>
        <location evidence="1 12">Cytoplasm</location>
    </subcellularLocation>
</comment>
<evidence type="ECO:0000259" key="14">
    <source>
        <dbReference type="Pfam" id="PF20260"/>
    </source>
</evidence>
<evidence type="ECO:0000256" key="10">
    <source>
        <dbReference type="ARBA" id="ARBA00025699"/>
    </source>
</evidence>
<comment type="catalytic activity">
    <reaction evidence="11 12">
        <text>uridine(1498) in 16S rRNA + S-adenosyl-L-methionine = N(3)-methyluridine(1498) in 16S rRNA + S-adenosyl-L-homocysteine + H(+)</text>
        <dbReference type="Rhea" id="RHEA:42920"/>
        <dbReference type="Rhea" id="RHEA-COMP:10283"/>
        <dbReference type="Rhea" id="RHEA-COMP:10284"/>
        <dbReference type="ChEBI" id="CHEBI:15378"/>
        <dbReference type="ChEBI" id="CHEBI:57856"/>
        <dbReference type="ChEBI" id="CHEBI:59789"/>
        <dbReference type="ChEBI" id="CHEBI:65315"/>
        <dbReference type="ChEBI" id="CHEBI:74502"/>
        <dbReference type="EC" id="2.1.1.193"/>
    </reaction>
</comment>
<dbReference type="Proteomes" id="UP000430975">
    <property type="component" value="Unassembled WGS sequence"/>
</dbReference>
<dbReference type="InterPro" id="IPR046886">
    <property type="entry name" value="RsmE_MTase_dom"/>
</dbReference>
<dbReference type="EC" id="2.1.1.193" evidence="3 12"/>
<dbReference type="SUPFAM" id="SSF88697">
    <property type="entry name" value="PUA domain-like"/>
    <property type="match status" value="1"/>
</dbReference>
<evidence type="ECO:0000256" key="8">
    <source>
        <dbReference type="ARBA" id="ARBA00022679"/>
    </source>
</evidence>
<dbReference type="GO" id="GO:0070042">
    <property type="term" value="F:rRNA (uridine-N3-)-methyltransferase activity"/>
    <property type="evidence" value="ECO:0007669"/>
    <property type="project" value="TreeGrafter"/>
</dbReference>
<dbReference type="InterPro" id="IPR015947">
    <property type="entry name" value="PUA-like_sf"/>
</dbReference>
<evidence type="ECO:0000256" key="5">
    <source>
        <dbReference type="ARBA" id="ARBA00022490"/>
    </source>
</evidence>
<dbReference type="EMBL" id="WJQS01000002">
    <property type="protein sequence ID" value="MRI84925.1"/>
    <property type="molecule type" value="Genomic_DNA"/>
</dbReference>
<keyword evidence="9 12" id="KW-0949">S-adenosyl-L-methionine</keyword>
<evidence type="ECO:0000256" key="11">
    <source>
        <dbReference type="ARBA" id="ARBA00047944"/>
    </source>
</evidence>
<evidence type="ECO:0000256" key="12">
    <source>
        <dbReference type="PIRNR" id="PIRNR015601"/>
    </source>
</evidence>
<comment type="similarity">
    <text evidence="2 12">Belongs to the RNA methyltransferase RsmE family.</text>
</comment>
<dbReference type="PANTHER" id="PTHR30027">
    <property type="entry name" value="RIBOSOMAL RNA SMALL SUBUNIT METHYLTRANSFERASE E"/>
    <property type="match status" value="1"/>
</dbReference>
<organism evidence="15 16">
    <name type="scientific">Fundicoccus ignavus</name>
    <dbReference type="NCBI Taxonomy" id="2664442"/>
    <lineage>
        <taxon>Bacteria</taxon>
        <taxon>Bacillati</taxon>
        <taxon>Bacillota</taxon>
        <taxon>Bacilli</taxon>
        <taxon>Lactobacillales</taxon>
        <taxon>Aerococcaceae</taxon>
        <taxon>Fundicoccus</taxon>
    </lineage>
</organism>
<evidence type="ECO:0000313" key="15">
    <source>
        <dbReference type="EMBL" id="MRI84925.1"/>
    </source>
</evidence>
<keyword evidence="8 12" id="KW-0808">Transferase</keyword>
<comment type="function">
    <text evidence="10 12">Specifically methylates the N3 position of the uracil ring of uridine 1498 (m3U1498) in 16S rRNA. Acts on the fully assembled 30S ribosomal subunit.</text>
</comment>
<keyword evidence="5 12" id="KW-0963">Cytoplasm</keyword>
<proteinExistence type="inferred from homology"/>
<feature type="domain" description="Ribosomal RNA small subunit methyltransferase E PUA-like" evidence="14">
    <location>
        <begin position="24"/>
        <end position="66"/>
    </location>
</feature>
<gene>
    <name evidence="15" type="ORF">GIY09_03290</name>
</gene>
<dbReference type="PANTHER" id="PTHR30027:SF3">
    <property type="entry name" value="16S RRNA (URACIL(1498)-N(3))-METHYLTRANSFERASE"/>
    <property type="match status" value="1"/>
</dbReference>
<evidence type="ECO:0000256" key="4">
    <source>
        <dbReference type="ARBA" id="ARBA00013673"/>
    </source>
</evidence>
<feature type="domain" description="Ribosomal RNA small subunit methyltransferase E methyltransferase" evidence="13">
    <location>
        <begin position="76"/>
        <end position="245"/>
    </location>
</feature>
<dbReference type="Gene3D" id="3.40.1280.10">
    <property type="match status" value="1"/>
</dbReference>
<dbReference type="InterPro" id="IPR029026">
    <property type="entry name" value="tRNA_m1G_MTases_N"/>
</dbReference>
<evidence type="ECO:0000259" key="13">
    <source>
        <dbReference type="Pfam" id="PF04452"/>
    </source>
</evidence>
<dbReference type="PIRSF" id="PIRSF015601">
    <property type="entry name" value="MTase_slr0722"/>
    <property type="match status" value="1"/>
</dbReference>
<protein>
    <recommendedName>
        <fullName evidence="4 12">Ribosomal RNA small subunit methyltransferase E</fullName>
        <ecNumber evidence="3 12">2.1.1.193</ecNumber>
    </recommendedName>
</protein>
<evidence type="ECO:0000256" key="1">
    <source>
        <dbReference type="ARBA" id="ARBA00004496"/>
    </source>
</evidence>
<dbReference type="NCBIfam" id="TIGR00046">
    <property type="entry name" value="RsmE family RNA methyltransferase"/>
    <property type="match status" value="1"/>
</dbReference>
<dbReference type="Pfam" id="PF04452">
    <property type="entry name" value="Methyltrans_RNA"/>
    <property type="match status" value="1"/>
</dbReference>
<evidence type="ECO:0000256" key="7">
    <source>
        <dbReference type="ARBA" id="ARBA00022603"/>
    </source>
</evidence>
<sequence length="254" mass="28197">MVQQYFIDKLEVTLKERVPLSELDSHHFLNVMRAKIGTEIKVVDRKGFAYVAQLVEINEQIALLEIVRSDETISIELPVNVTIACGLSKNDKVDTIVQKATECGMNEFIPLALKRDVVKWTGNKVKAKVDRLAKISKAAAEQSHRLVVPEVSDLQTLDQLIKTADSFDVKLIAYEETAKEGLHSQLAEVFRQLEPSQKVLMVFGSEGGLESKEVEKLEAAGFLACSLGPRILRAETAPIYFLSALSFALELGKV</sequence>
<dbReference type="GO" id="GO:0005737">
    <property type="term" value="C:cytoplasm"/>
    <property type="evidence" value="ECO:0007669"/>
    <property type="project" value="UniProtKB-SubCell"/>
</dbReference>
<accession>A0A6I2GN23</accession>
<evidence type="ECO:0000313" key="16">
    <source>
        <dbReference type="Proteomes" id="UP000430975"/>
    </source>
</evidence>
<reference evidence="15 16" key="1">
    <citation type="submission" date="2019-11" db="EMBL/GenBank/DDBJ databases">
        <title>Characterisation of Fundicoccus ignavus gen. nov. sp. nov., a novel genus of the family Aerococcaceae isolated from bulk tank milk.</title>
        <authorList>
            <person name="Siebert A."/>
            <person name="Huptas C."/>
            <person name="Wenning M."/>
            <person name="Scherer S."/>
            <person name="Doll E.V."/>
        </authorList>
    </citation>
    <scope>NUCLEOTIDE SEQUENCE [LARGE SCALE GENOMIC DNA]</scope>
    <source>
        <strain evidence="15 16">WS4759</strain>
    </source>
</reference>
<keyword evidence="7 12" id="KW-0489">Methyltransferase</keyword>
<dbReference type="InterPro" id="IPR029028">
    <property type="entry name" value="Alpha/beta_knot_MTases"/>
</dbReference>
<evidence type="ECO:0000256" key="2">
    <source>
        <dbReference type="ARBA" id="ARBA00005528"/>
    </source>
</evidence>
<keyword evidence="6 12" id="KW-0698">rRNA processing</keyword>
<dbReference type="InterPro" id="IPR006700">
    <property type="entry name" value="RsmE"/>
</dbReference>
<dbReference type="AlphaFoldDB" id="A0A6I2GN23"/>
<evidence type="ECO:0000256" key="9">
    <source>
        <dbReference type="ARBA" id="ARBA00022691"/>
    </source>
</evidence>
<dbReference type="GO" id="GO:0070475">
    <property type="term" value="P:rRNA base methylation"/>
    <property type="evidence" value="ECO:0007669"/>
    <property type="project" value="TreeGrafter"/>
</dbReference>
<evidence type="ECO:0000256" key="3">
    <source>
        <dbReference type="ARBA" id="ARBA00012328"/>
    </source>
</evidence>
<dbReference type="Pfam" id="PF20260">
    <property type="entry name" value="PUA_4"/>
    <property type="match status" value="1"/>
</dbReference>
<name>A0A6I2GN23_9LACT</name>
<dbReference type="CDD" id="cd18084">
    <property type="entry name" value="RsmE-like"/>
    <property type="match status" value="1"/>
</dbReference>